<dbReference type="Pfam" id="PF25356">
    <property type="entry name" value="PH_trem"/>
    <property type="match status" value="1"/>
</dbReference>
<feature type="domain" description="Trematode PH-like" evidence="2">
    <location>
        <begin position="19"/>
        <end position="142"/>
    </location>
</feature>
<feature type="region of interest" description="Disordered" evidence="1">
    <location>
        <begin position="538"/>
        <end position="580"/>
    </location>
</feature>
<feature type="compositionally biased region" description="Low complexity" evidence="1">
    <location>
        <begin position="348"/>
        <end position="360"/>
    </location>
</feature>
<gene>
    <name evidence="3" type="ORF">TcWFU_009277</name>
</gene>
<comment type="caution">
    <text evidence="3">The sequence shown here is derived from an EMBL/GenBank/DDBJ whole genome shotgun (WGS) entry which is preliminary data.</text>
</comment>
<evidence type="ECO:0000256" key="1">
    <source>
        <dbReference type="SAM" id="MobiDB-lite"/>
    </source>
</evidence>
<feature type="region of interest" description="Disordered" evidence="1">
    <location>
        <begin position="599"/>
        <end position="656"/>
    </location>
</feature>
<feature type="compositionally biased region" description="Low complexity" evidence="1">
    <location>
        <begin position="309"/>
        <end position="318"/>
    </location>
</feature>
<sequence>MAAHEPFKPISIDKKLGEVYFHEKCLLIGFGPAPKTDPFSIEHAEAMLKKTKANRKPIKIKVMALADSLKLTKASHIGKKPPHSKIKYSEVILHKIFTHSKKALVLGIRVSGSPQQYLVLTFEQPLKASRLDDELAYADDAPKHNLKNRIPVFEALDVRESSPAYMTNNSLSPLNETRETLHYPFKSLREYAEGSRETTPINENDTPLAKLSPSARLSEDLADLRVTGLPRQPAHSPSLSPSPPASPIITQSNAHTFQSISYTHSQSETLNGPANSKELNAPICTKCQSECKNLVSTATSPVKMPASKSRSSSSSSSRSRTHSNSHSRSLSLTRSHNKSPHTGRAESRTSTASRRTMTTDASSHYVVYGERPLYEQHNPSQQQQHQQKLKPSLVNKTTFAVEDKSPNQMAKSRPRTTSASSSSSSTSSSSSAHQPRSKYEHRPRSLGSSNCVHHHQSKDAPKTAPNSSKPLFILATGRFKPFSELSHEHNNKTQGVCSICGEVGVGDARQVEIIRTDASKGPVISDDGTVYMYSTTRPAECANEDEPHRKNKSHHSDRGNRRLSNSTSSSSSSSSSRNCIEQPVVASVPLKRHSTPISASLTEVYMPNESRRRSHSNSSRHKIYRLDSSDSDSSSSSSDQNEMSHLGSIKVVPLRY</sequence>
<feature type="region of interest" description="Disordered" evidence="1">
    <location>
        <begin position="298"/>
        <end position="360"/>
    </location>
</feature>
<dbReference type="InterPro" id="IPR057376">
    <property type="entry name" value="PH_trem"/>
</dbReference>
<feature type="compositionally biased region" description="Basic residues" evidence="1">
    <location>
        <begin position="612"/>
        <end position="623"/>
    </location>
</feature>
<reference evidence="3 4" key="1">
    <citation type="journal article" date="2022" name="Front. Cell. Infect. Microbiol.">
        <title>The Genomes of Two Strains of Taenia crassiceps the Animal Model for the Study of Human Cysticercosis.</title>
        <authorList>
            <person name="Bobes R.J."/>
            <person name="Estrada K."/>
            <person name="Rios-Valencia D.G."/>
            <person name="Calderon-Gallegos A."/>
            <person name="de la Torre P."/>
            <person name="Carrero J.C."/>
            <person name="Sanchez-Flores A."/>
            <person name="Laclette J.P."/>
        </authorList>
    </citation>
    <scope>NUCLEOTIDE SEQUENCE [LARGE SCALE GENOMIC DNA]</scope>
    <source>
        <strain evidence="3">WFUcys</strain>
    </source>
</reference>
<dbReference type="Proteomes" id="UP001651158">
    <property type="component" value="Unassembled WGS sequence"/>
</dbReference>
<protein>
    <recommendedName>
        <fullName evidence="2">Trematode PH-like domain-containing protein</fullName>
    </recommendedName>
</protein>
<feature type="compositionally biased region" description="Low complexity" evidence="1">
    <location>
        <begin position="564"/>
        <end position="576"/>
    </location>
</feature>
<dbReference type="EMBL" id="JAKROA010000001">
    <property type="protein sequence ID" value="KAL5112907.1"/>
    <property type="molecule type" value="Genomic_DNA"/>
</dbReference>
<name>A0ABR4QTL1_9CEST</name>
<accession>A0ABR4QTL1</accession>
<evidence type="ECO:0000313" key="4">
    <source>
        <dbReference type="Proteomes" id="UP001651158"/>
    </source>
</evidence>
<evidence type="ECO:0000259" key="2">
    <source>
        <dbReference type="Pfam" id="PF25356"/>
    </source>
</evidence>
<feature type="region of interest" description="Disordered" evidence="1">
    <location>
        <begin position="229"/>
        <end position="250"/>
    </location>
</feature>
<organism evidence="3 4">
    <name type="scientific">Taenia crassiceps</name>
    <dbReference type="NCBI Taxonomy" id="6207"/>
    <lineage>
        <taxon>Eukaryota</taxon>
        <taxon>Metazoa</taxon>
        <taxon>Spiralia</taxon>
        <taxon>Lophotrochozoa</taxon>
        <taxon>Platyhelminthes</taxon>
        <taxon>Cestoda</taxon>
        <taxon>Eucestoda</taxon>
        <taxon>Cyclophyllidea</taxon>
        <taxon>Taeniidae</taxon>
        <taxon>Taenia</taxon>
    </lineage>
</organism>
<feature type="compositionally biased region" description="Low complexity" evidence="1">
    <location>
        <begin position="416"/>
        <end position="432"/>
    </location>
</feature>
<proteinExistence type="predicted"/>
<evidence type="ECO:0000313" key="3">
    <source>
        <dbReference type="EMBL" id="KAL5112907.1"/>
    </source>
</evidence>
<feature type="region of interest" description="Disordered" evidence="1">
    <location>
        <begin position="192"/>
        <end position="213"/>
    </location>
</feature>
<feature type="region of interest" description="Disordered" evidence="1">
    <location>
        <begin position="400"/>
        <end position="469"/>
    </location>
</feature>
<keyword evidence="4" id="KW-1185">Reference proteome</keyword>